<dbReference type="RefSeq" id="NP_001343582.1">
    <property type="nucleotide sequence ID" value="NM_001356779.1"/>
</dbReference>
<dbReference type="AlphaFoldDB" id="Q9XV27"/>
<dbReference type="Pfam" id="PF10325">
    <property type="entry name" value="7TM_GPCR_Srz"/>
    <property type="match status" value="1"/>
</dbReference>
<feature type="transmembrane region" description="Helical" evidence="1">
    <location>
        <begin position="206"/>
        <end position="225"/>
    </location>
</feature>
<dbReference type="InParanoid" id="Q9XV27"/>
<dbReference type="AGR" id="WB:WBGene00009569"/>
<dbReference type="PhylomeDB" id="Q9XV27"/>
<feature type="transmembrane region" description="Helical" evidence="1">
    <location>
        <begin position="177"/>
        <end position="194"/>
    </location>
</feature>
<evidence type="ECO:0000313" key="2">
    <source>
        <dbReference type="EMBL" id="CAB04367.2"/>
    </source>
</evidence>
<reference evidence="2 3" key="1">
    <citation type="journal article" date="1998" name="Science">
        <title>Genome sequence of the nematode C. elegans: a platform for investigating biology.</title>
        <authorList>
            <consortium name="The C. elegans sequencing consortium"/>
            <person name="Sulson J.E."/>
            <person name="Waterston R."/>
        </authorList>
    </citation>
    <scope>NUCLEOTIDE SEQUENCE [LARGE SCALE GENOMIC DNA]</scope>
    <source>
        <strain evidence="2 3">Bristol N2</strain>
    </source>
</reference>
<dbReference type="PANTHER" id="PTHR31720">
    <property type="entry name" value="SERPENTINE RECEPTOR, CLASS Z-RELATED"/>
    <property type="match status" value="1"/>
</dbReference>
<proteinExistence type="predicted"/>
<accession>Q9XV27</accession>
<protein>
    <submittedName>
        <fullName evidence="2">Serpentine Receptor, class Z</fullName>
    </submittedName>
</protein>
<keyword evidence="1" id="KW-0472">Membrane</keyword>
<gene>
    <name evidence="2 4" type="primary">srz-66</name>
    <name evidence="2" type="ORF">CELE_F40D4.9</name>
    <name evidence="4" type="ORF">F40D4.9</name>
</gene>
<sequence>MNSTIRTPIFLVSSLRLKAWNHHNHNASKPYVHTESDIYTVILSKSEYVANFLIVAYFVFLPFYVYVNKVNRRRDEKMIIFPITNHFYKMVMISVIFLIFYTALSTLVEHGNLKEGNILAIIGFMILTVFYTICMSIQVFQLFIVALAIERFLLYFCPSTEKLITLVQNYVHQRIKCIYISCAIKDLVIFILPYSSDPEVKMITYAMHYSMEILIILSSLLYLPIMISVRKLSHLASAEQNHPQRYIFWQTMVVLIFKSLTLPASAIALTNDGTLTETQNAQMNIEIFTIPLIIMLSYLGCNKRNLTVTFTSFNLKYFLRTIFSFDDAVVQPQTLVGSVYAVSS</sequence>
<evidence type="ECO:0000313" key="4">
    <source>
        <dbReference type="WormBase" id="F40D4.9a"/>
    </source>
</evidence>
<dbReference type="HOGENOM" id="CLU_056063_2_1_1"/>
<keyword evidence="1" id="KW-1133">Transmembrane helix</keyword>
<dbReference type="PANTHER" id="PTHR31720:SF3">
    <property type="entry name" value="SERPENTINE RECEPTOR, CLASS Z-RELATED"/>
    <property type="match status" value="1"/>
</dbReference>
<evidence type="ECO:0000256" key="1">
    <source>
        <dbReference type="SAM" id="Phobius"/>
    </source>
</evidence>
<name>Q9XV27_CAEEL</name>
<keyword evidence="3" id="KW-1185">Reference proteome</keyword>
<dbReference type="FunCoup" id="Q9XV27">
    <property type="interactions" value="12"/>
</dbReference>
<evidence type="ECO:0000313" key="3">
    <source>
        <dbReference type="Proteomes" id="UP000001940"/>
    </source>
</evidence>
<dbReference type="CTD" id="185527"/>
<dbReference type="WormBase" id="F40D4.9a">
    <property type="protein sequence ID" value="CE52297"/>
    <property type="gene ID" value="WBGene00009569"/>
    <property type="gene designation" value="srz-66"/>
</dbReference>
<feature type="transmembrane region" description="Helical" evidence="1">
    <location>
        <begin position="48"/>
        <end position="67"/>
    </location>
</feature>
<feature type="transmembrane region" description="Helical" evidence="1">
    <location>
        <begin position="246"/>
        <end position="269"/>
    </location>
</feature>
<keyword evidence="1" id="KW-0812">Transmembrane</keyword>
<dbReference type="PaxDb" id="6239-F40D4.9a"/>
<dbReference type="UCSC" id="F40D4.9a">
    <property type="organism name" value="c. elegans"/>
</dbReference>
<feature type="transmembrane region" description="Helical" evidence="1">
    <location>
        <begin position="116"/>
        <end position="133"/>
    </location>
</feature>
<dbReference type="EMBL" id="BX284605">
    <property type="protein sequence ID" value="CAB04367.2"/>
    <property type="molecule type" value="Genomic_DNA"/>
</dbReference>
<organism evidence="2 3">
    <name type="scientific">Caenorhabditis elegans</name>
    <dbReference type="NCBI Taxonomy" id="6239"/>
    <lineage>
        <taxon>Eukaryota</taxon>
        <taxon>Metazoa</taxon>
        <taxon>Ecdysozoa</taxon>
        <taxon>Nematoda</taxon>
        <taxon>Chromadorea</taxon>
        <taxon>Rhabditida</taxon>
        <taxon>Rhabditina</taxon>
        <taxon>Rhabditomorpha</taxon>
        <taxon>Rhabditoidea</taxon>
        <taxon>Rhabditidae</taxon>
        <taxon>Peloderinae</taxon>
        <taxon>Caenorhabditis</taxon>
    </lineage>
</organism>
<dbReference type="PIR" id="T22016">
    <property type="entry name" value="T22016"/>
</dbReference>
<dbReference type="InterPro" id="IPR018817">
    <property type="entry name" value="7TM_GPCR_serpentine_rcpt_Srz"/>
</dbReference>
<dbReference type="Proteomes" id="UP000001940">
    <property type="component" value="Chromosome V"/>
</dbReference>
<feature type="transmembrane region" description="Helical" evidence="1">
    <location>
        <begin position="87"/>
        <end position="104"/>
    </location>
</feature>
<keyword evidence="2" id="KW-0675">Receptor</keyword>
<feature type="transmembrane region" description="Helical" evidence="1">
    <location>
        <begin position="281"/>
        <end position="301"/>
    </location>
</feature>
<dbReference type="KEGG" id="cel:CELE_F40D4.9"/>
<dbReference type="GeneID" id="185527"/>